<dbReference type="AlphaFoldDB" id="A0A0F9DX29"/>
<organism evidence="1">
    <name type="scientific">marine sediment metagenome</name>
    <dbReference type="NCBI Taxonomy" id="412755"/>
    <lineage>
        <taxon>unclassified sequences</taxon>
        <taxon>metagenomes</taxon>
        <taxon>ecological metagenomes</taxon>
    </lineage>
</organism>
<sequence>MREVYIFDIDGCIMTPIFPESNNEETREKIVGDAVHNGNGLKLFPDFVKYYRKYCVQAESIFFITGRKKSEFGRLTDNHLRPLVDIKPFKVIYYPEAKSYKIRIYLNWKAKTIKTIIKSTTNKMHFNIFDDMNEYFSKIRKFGDNRDTQIHLTMIENENSWNQLLQ</sequence>
<evidence type="ECO:0000313" key="1">
    <source>
        <dbReference type="EMBL" id="KKL66279.1"/>
    </source>
</evidence>
<reference evidence="1" key="1">
    <citation type="journal article" date="2015" name="Nature">
        <title>Complex archaea that bridge the gap between prokaryotes and eukaryotes.</title>
        <authorList>
            <person name="Spang A."/>
            <person name="Saw J.H."/>
            <person name="Jorgensen S.L."/>
            <person name="Zaremba-Niedzwiedzka K."/>
            <person name="Martijn J."/>
            <person name="Lind A.E."/>
            <person name="van Eijk R."/>
            <person name="Schleper C."/>
            <person name="Guy L."/>
            <person name="Ettema T.J."/>
        </authorList>
    </citation>
    <scope>NUCLEOTIDE SEQUENCE</scope>
</reference>
<accession>A0A0F9DX29</accession>
<dbReference type="InterPro" id="IPR023214">
    <property type="entry name" value="HAD_sf"/>
</dbReference>
<gene>
    <name evidence="1" type="ORF">LCGC14_2146560</name>
</gene>
<name>A0A0F9DX29_9ZZZZ</name>
<dbReference type="Gene3D" id="3.40.50.1000">
    <property type="entry name" value="HAD superfamily/HAD-like"/>
    <property type="match status" value="1"/>
</dbReference>
<dbReference type="EMBL" id="LAZR01027259">
    <property type="protein sequence ID" value="KKL66279.1"/>
    <property type="molecule type" value="Genomic_DNA"/>
</dbReference>
<comment type="caution">
    <text evidence="1">The sequence shown here is derived from an EMBL/GenBank/DDBJ whole genome shotgun (WGS) entry which is preliminary data.</text>
</comment>
<protein>
    <recommendedName>
        <fullName evidence="2">FCP1 homology domain-containing protein</fullName>
    </recommendedName>
</protein>
<evidence type="ECO:0008006" key="2">
    <source>
        <dbReference type="Google" id="ProtNLM"/>
    </source>
</evidence>
<proteinExistence type="predicted"/>